<evidence type="ECO:0000256" key="7">
    <source>
        <dbReference type="PROSITE-ProRule" id="PRU00552"/>
    </source>
</evidence>
<keyword evidence="3" id="KW-0378">Hydrolase</keyword>
<dbReference type="InterPro" id="IPR014014">
    <property type="entry name" value="RNA_helicase_DEAD_Q_motif"/>
</dbReference>
<dbReference type="InterPro" id="IPR027417">
    <property type="entry name" value="P-loop_NTPase"/>
</dbReference>
<dbReference type="Gene3D" id="3.40.50.300">
    <property type="entry name" value="P-loop containing nucleotide triphosphate hydrolases"/>
    <property type="match status" value="2"/>
</dbReference>
<evidence type="ECO:0000313" key="13">
    <source>
        <dbReference type="Proteomes" id="UP001305779"/>
    </source>
</evidence>
<dbReference type="SMART" id="SM00487">
    <property type="entry name" value="DEXDc"/>
    <property type="match status" value="1"/>
</dbReference>
<keyword evidence="13" id="KW-1185">Reference proteome</keyword>
<keyword evidence="4" id="KW-0347">Helicase</keyword>
<evidence type="ECO:0000256" key="6">
    <source>
        <dbReference type="ARBA" id="ARBA00047984"/>
    </source>
</evidence>
<evidence type="ECO:0000259" key="11">
    <source>
        <dbReference type="PROSITE" id="PS51195"/>
    </source>
</evidence>
<dbReference type="Proteomes" id="UP001305779">
    <property type="component" value="Unassembled WGS sequence"/>
</dbReference>
<feature type="region of interest" description="Disordered" evidence="8">
    <location>
        <begin position="1"/>
        <end position="45"/>
    </location>
</feature>
<dbReference type="Pfam" id="PF00271">
    <property type="entry name" value="Helicase_C"/>
    <property type="match status" value="1"/>
</dbReference>
<evidence type="ECO:0000256" key="8">
    <source>
        <dbReference type="SAM" id="MobiDB-lite"/>
    </source>
</evidence>
<dbReference type="PANTHER" id="PTHR47958">
    <property type="entry name" value="ATP-DEPENDENT RNA HELICASE DBP3"/>
    <property type="match status" value="1"/>
</dbReference>
<gene>
    <name evidence="12" type="ORF">PRZ48_000660</name>
</gene>
<dbReference type="PROSITE" id="PS51194">
    <property type="entry name" value="HELICASE_CTER"/>
    <property type="match status" value="1"/>
</dbReference>
<evidence type="ECO:0000259" key="10">
    <source>
        <dbReference type="PROSITE" id="PS51194"/>
    </source>
</evidence>
<dbReference type="PROSITE" id="PS51192">
    <property type="entry name" value="HELICASE_ATP_BIND_1"/>
    <property type="match status" value="1"/>
</dbReference>
<evidence type="ECO:0000313" key="12">
    <source>
        <dbReference type="EMBL" id="KAK4506927.1"/>
    </source>
</evidence>
<comment type="caution">
    <text evidence="12">The sequence shown here is derived from an EMBL/GenBank/DDBJ whole genome shotgun (WGS) entry which is preliminary data.</text>
</comment>
<keyword evidence="2" id="KW-0547">Nucleotide-binding</keyword>
<sequence>MADSKAPSTDPKPASKSWADDDDDTPITATAATSEAKKETDEGTLAKAQTDGATSWMNGSHGLDEPEFDVNVKLADLQEDPNNPLFSVKAFEDLNLKEELLQAISTMGFRKPSKIQERALPLLLKNPPQNFVGQSQSGTGKTAAFLLNILQRVNLDSTSPQAIVLAPTRELAKQIANGCAVMGTMLQDQGLKIFQAVPDPSHRGGKSVEGQVVVGTPGTVMDLLRRKQLSARDVKILTIDEADNMLDLQGMGDQCRRIKNALSQNTQIVLFSATFPQQVLDFVAVFAPKANTITLQVEELTVKGIKQLYLDCQNDEEKYTSLVKFYNLMTIASSIIFVKERVTAAEIERRMTAEGHTVAQLTGALEGAERDAVFERFRNGTAKVLIATNVLSRGIDVRTVTMVVNYDIPETVDGMPDFETYLHRIGRTGRFGRTGVALSFVHDRKSWQGLMAICKHFQVEPTRLDTKDWEHVETMLKGVMRNSRNAVPEIEMDA</sequence>
<feature type="domain" description="Helicase ATP-binding" evidence="9">
    <location>
        <begin position="122"/>
        <end position="293"/>
    </location>
</feature>
<dbReference type="EMBL" id="JAXOVC010000001">
    <property type="protein sequence ID" value="KAK4506927.1"/>
    <property type="molecule type" value="Genomic_DNA"/>
</dbReference>
<evidence type="ECO:0000256" key="1">
    <source>
        <dbReference type="ARBA" id="ARBA00012552"/>
    </source>
</evidence>
<feature type="domain" description="Helicase C-terminal" evidence="10">
    <location>
        <begin position="304"/>
        <end position="480"/>
    </location>
</feature>
<dbReference type="SUPFAM" id="SSF52540">
    <property type="entry name" value="P-loop containing nucleoside triphosphate hydrolases"/>
    <property type="match status" value="1"/>
</dbReference>
<dbReference type="SMART" id="SM00490">
    <property type="entry name" value="HELICc"/>
    <property type="match status" value="1"/>
</dbReference>
<evidence type="ECO:0000256" key="3">
    <source>
        <dbReference type="ARBA" id="ARBA00022801"/>
    </source>
</evidence>
<keyword evidence="5" id="KW-0067">ATP-binding</keyword>
<name>A0ABR0EZE4_ZASCE</name>
<dbReference type="InterPro" id="IPR001650">
    <property type="entry name" value="Helicase_C-like"/>
</dbReference>
<accession>A0ABR0EZE4</accession>
<dbReference type="EC" id="3.6.4.13" evidence="1"/>
<evidence type="ECO:0000256" key="2">
    <source>
        <dbReference type="ARBA" id="ARBA00022741"/>
    </source>
</evidence>
<evidence type="ECO:0000256" key="5">
    <source>
        <dbReference type="ARBA" id="ARBA00022840"/>
    </source>
</evidence>
<evidence type="ECO:0000259" key="9">
    <source>
        <dbReference type="PROSITE" id="PS51192"/>
    </source>
</evidence>
<dbReference type="PROSITE" id="PS51195">
    <property type="entry name" value="Q_MOTIF"/>
    <property type="match status" value="1"/>
</dbReference>
<protein>
    <recommendedName>
        <fullName evidence="1">RNA helicase</fullName>
        <ecNumber evidence="1">3.6.4.13</ecNumber>
    </recommendedName>
</protein>
<feature type="domain" description="DEAD-box RNA helicase Q" evidence="11">
    <location>
        <begin position="89"/>
        <end position="117"/>
    </location>
</feature>
<organism evidence="12 13">
    <name type="scientific">Zasmidium cellare</name>
    <name type="common">Wine cellar mold</name>
    <name type="synonym">Racodium cellare</name>
    <dbReference type="NCBI Taxonomy" id="395010"/>
    <lineage>
        <taxon>Eukaryota</taxon>
        <taxon>Fungi</taxon>
        <taxon>Dikarya</taxon>
        <taxon>Ascomycota</taxon>
        <taxon>Pezizomycotina</taxon>
        <taxon>Dothideomycetes</taxon>
        <taxon>Dothideomycetidae</taxon>
        <taxon>Mycosphaerellales</taxon>
        <taxon>Mycosphaerellaceae</taxon>
        <taxon>Zasmidium</taxon>
    </lineage>
</organism>
<comment type="catalytic activity">
    <reaction evidence="6">
        <text>ATP + H2O = ADP + phosphate + H(+)</text>
        <dbReference type="Rhea" id="RHEA:13065"/>
        <dbReference type="ChEBI" id="CHEBI:15377"/>
        <dbReference type="ChEBI" id="CHEBI:15378"/>
        <dbReference type="ChEBI" id="CHEBI:30616"/>
        <dbReference type="ChEBI" id="CHEBI:43474"/>
        <dbReference type="ChEBI" id="CHEBI:456216"/>
        <dbReference type="EC" id="3.6.4.13"/>
    </reaction>
</comment>
<feature type="short sequence motif" description="Q motif" evidence="7">
    <location>
        <begin position="89"/>
        <end position="117"/>
    </location>
</feature>
<dbReference type="InterPro" id="IPR011545">
    <property type="entry name" value="DEAD/DEAH_box_helicase_dom"/>
</dbReference>
<dbReference type="CDD" id="cd17963">
    <property type="entry name" value="DEADc_DDX19_DDX25"/>
    <property type="match status" value="1"/>
</dbReference>
<reference evidence="12 13" key="1">
    <citation type="journal article" date="2023" name="G3 (Bethesda)">
        <title>A chromosome-level genome assembly of Zasmidium syzygii isolated from banana leaves.</title>
        <authorList>
            <person name="van Westerhoven A.C."/>
            <person name="Mehrabi R."/>
            <person name="Talebi R."/>
            <person name="Steentjes M.B.F."/>
            <person name="Corcolon B."/>
            <person name="Chong P.A."/>
            <person name="Kema G.H.J."/>
            <person name="Seidl M.F."/>
        </authorList>
    </citation>
    <scope>NUCLEOTIDE SEQUENCE [LARGE SCALE GENOMIC DNA]</scope>
    <source>
        <strain evidence="12 13">P124</strain>
    </source>
</reference>
<dbReference type="InterPro" id="IPR014001">
    <property type="entry name" value="Helicase_ATP-bd"/>
</dbReference>
<dbReference type="Pfam" id="PF00270">
    <property type="entry name" value="DEAD"/>
    <property type="match status" value="1"/>
</dbReference>
<evidence type="ECO:0000256" key="4">
    <source>
        <dbReference type="ARBA" id="ARBA00022806"/>
    </source>
</evidence>
<proteinExistence type="predicted"/>
<dbReference type="CDD" id="cd18787">
    <property type="entry name" value="SF2_C_DEAD"/>
    <property type="match status" value="1"/>
</dbReference>